<sequence>PAADADRAAVHAALRRVGLRDEHPQPAENMISTATPAAAGVLDLDALGWGTGGDGVGLVVVVEVVRAAGTAVVTVMEVEDGVFERWEERLVVDMRGEGEGEEAGDRGPGRYSGGGGLEAAVRKVVEYVPEGRRVDKVVVHGDGWRMRGVREALVRGLGEERLVAEALDGPEDDGPGVAVDPVFAASSGVAKFAYEWTQELWGEHTDAASRCTSKSDLYEDKWWREL</sequence>
<name>A0A5N5CTB9_9PEZI</name>
<dbReference type="AlphaFoldDB" id="A0A5N5CTB9"/>
<organism evidence="1 2">
    <name type="scientific">Lasiodiplodia theobromae</name>
    <dbReference type="NCBI Taxonomy" id="45133"/>
    <lineage>
        <taxon>Eukaryota</taxon>
        <taxon>Fungi</taxon>
        <taxon>Dikarya</taxon>
        <taxon>Ascomycota</taxon>
        <taxon>Pezizomycotina</taxon>
        <taxon>Dothideomycetes</taxon>
        <taxon>Dothideomycetes incertae sedis</taxon>
        <taxon>Botryosphaeriales</taxon>
        <taxon>Botryosphaeriaceae</taxon>
        <taxon>Lasiodiplodia</taxon>
    </lineage>
</organism>
<feature type="non-terminal residue" evidence="1">
    <location>
        <position position="1"/>
    </location>
</feature>
<evidence type="ECO:0000313" key="1">
    <source>
        <dbReference type="EMBL" id="KAB2568584.1"/>
    </source>
</evidence>
<dbReference type="EMBL" id="VCHE01000348">
    <property type="protein sequence ID" value="KAB2568584.1"/>
    <property type="molecule type" value="Genomic_DNA"/>
</dbReference>
<dbReference type="Proteomes" id="UP000325902">
    <property type="component" value="Unassembled WGS sequence"/>
</dbReference>
<evidence type="ECO:0000313" key="2">
    <source>
        <dbReference type="Proteomes" id="UP000325902"/>
    </source>
</evidence>
<reference evidence="1 2" key="1">
    <citation type="journal article" date="2019" name="Sci. Rep.">
        <title>A multi-omics analysis of the grapevine pathogen Lasiodiplodia theobromae reveals that temperature affects the expression of virulence- and pathogenicity-related genes.</title>
        <authorList>
            <person name="Felix C."/>
            <person name="Meneses R."/>
            <person name="Goncalves M.F.M."/>
            <person name="Tilleman L."/>
            <person name="Duarte A.S."/>
            <person name="Jorrin-Novo J.V."/>
            <person name="Van de Peer Y."/>
            <person name="Deforce D."/>
            <person name="Van Nieuwerburgh F."/>
            <person name="Esteves A.C."/>
            <person name="Alves A."/>
        </authorList>
    </citation>
    <scope>NUCLEOTIDE SEQUENCE [LARGE SCALE GENOMIC DNA]</scope>
    <source>
        <strain evidence="1 2">LA-SOL3</strain>
    </source>
</reference>
<protein>
    <submittedName>
        <fullName evidence="1">Uncharacterized protein</fullName>
    </submittedName>
</protein>
<accession>A0A5N5CTB9</accession>
<proteinExistence type="predicted"/>
<keyword evidence="2" id="KW-1185">Reference proteome</keyword>
<gene>
    <name evidence="1" type="ORF">DBV05_g12737</name>
</gene>
<comment type="caution">
    <text evidence="1">The sequence shown here is derived from an EMBL/GenBank/DDBJ whole genome shotgun (WGS) entry which is preliminary data.</text>
</comment>